<protein>
    <submittedName>
        <fullName evidence="3">Superkiller protein 3</fullName>
    </submittedName>
</protein>
<proteinExistence type="predicted"/>
<evidence type="ECO:0000256" key="1">
    <source>
        <dbReference type="ARBA" id="ARBA00022737"/>
    </source>
</evidence>
<organism evidence="3 4">
    <name type="scientific">Cryomyces antarcticus</name>
    <dbReference type="NCBI Taxonomy" id="329879"/>
    <lineage>
        <taxon>Eukaryota</taxon>
        <taxon>Fungi</taxon>
        <taxon>Dikarya</taxon>
        <taxon>Ascomycota</taxon>
        <taxon>Pezizomycotina</taxon>
        <taxon>Dothideomycetes</taxon>
        <taxon>Dothideomycetes incertae sedis</taxon>
        <taxon>Cryomyces</taxon>
    </lineage>
</organism>
<dbReference type="Gene3D" id="1.25.40.10">
    <property type="entry name" value="Tetratricopeptide repeat domain"/>
    <property type="match status" value="1"/>
</dbReference>
<evidence type="ECO:0000313" key="3">
    <source>
        <dbReference type="EMBL" id="KAK5181268.1"/>
    </source>
</evidence>
<reference evidence="3 4" key="1">
    <citation type="submission" date="2023-08" db="EMBL/GenBank/DDBJ databases">
        <title>Black Yeasts Isolated from many extreme environments.</title>
        <authorList>
            <person name="Coleine C."/>
            <person name="Stajich J.E."/>
            <person name="Selbmann L."/>
        </authorList>
    </citation>
    <scope>NUCLEOTIDE SEQUENCE [LARGE SCALE GENOMIC DNA]</scope>
    <source>
        <strain evidence="3 4">CCFEE 536</strain>
    </source>
</reference>
<dbReference type="InterPro" id="IPR039226">
    <property type="entry name" value="Ski3/TTC37"/>
</dbReference>
<keyword evidence="2" id="KW-0802">TPR repeat</keyword>
<feature type="non-terminal residue" evidence="3">
    <location>
        <position position="1"/>
    </location>
</feature>
<evidence type="ECO:0000313" key="4">
    <source>
        <dbReference type="Proteomes" id="UP001357485"/>
    </source>
</evidence>
<gene>
    <name evidence="3" type="primary">SKI3_2</name>
    <name evidence="3" type="ORF">LTR16_010388</name>
</gene>
<comment type="caution">
    <text evidence="3">The sequence shown here is derived from an EMBL/GenBank/DDBJ whole genome shotgun (WGS) entry which is preliminary data.</text>
</comment>
<evidence type="ECO:0000256" key="2">
    <source>
        <dbReference type="ARBA" id="ARBA00022803"/>
    </source>
</evidence>
<dbReference type="InterPro" id="IPR011990">
    <property type="entry name" value="TPR-like_helical_dom_sf"/>
</dbReference>
<feature type="non-terminal residue" evidence="3">
    <location>
        <position position="200"/>
    </location>
</feature>
<keyword evidence="4" id="KW-1185">Reference proteome</keyword>
<name>A0ABR0LJ20_9PEZI</name>
<sequence length="200" mass="21206">DAYSSATENAETALDLSSDMEASGLDFAAHRKLRLSAHLTAGLANYYQGATDPAIQMFRTALDESNNAADVVCLLAQVLWAKGGQVEKGVARDQLFNCVETHPSHVGAVLLLGVIAALDGDVDTMDAVREDLQTLRTTAELTVKEQNRVETVLAAIAAVSSTSGSDNSDTNNAIQTAIMLRPSRPYGWSELATMTGDAHP</sequence>
<dbReference type="PANTHER" id="PTHR15704:SF7">
    <property type="entry name" value="SUPERKILLER COMPLEX PROTEIN 3"/>
    <property type="match status" value="1"/>
</dbReference>
<dbReference type="SUPFAM" id="SSF48452">
    <property type="entry name" value="TPR-like"/>
    <property type="match status" value="1"/>
</dbReference>
<dbReference type="Proteomes" id="UP001357485">
    <property type="component" value="Unassembled WGS sequence"/>
</dbReference>
<keyword evidence="1" id="KW-0677">Repeat</keyword>
<dbReference type="EMBL" id="JAVRRA010019355">
    <property type="protein sequence ID" value="KAK5181268.1"/>
    <property type="molecule type" value="Genomic_DNA"/>
</dbReference>
<accession>A0ABR0LJ20</accession>
<dbReference type="PANTHER" id="PTHR15704">
    <property type="entry name" value="SUPERKILLER 3 PROTEIN-RELATED"/>
    <property type="match status" value="1"/>
</dbReference>